<feature type="region of interest" description="Disordered" evidence="2">
    <location>
        <begin position="336"/>
        <end position="399"/>
    </location>
</feature>
<comment type="caution">
    <text evidence="3">The sequence shown here is derived from an EMBL/GenBank/DDBJ whole genome shotgun (WGS) entry which is preliminary data.</text>
</comment>
<feature type="compositionally biased region" description="Basic and acidic residues" evidence="2">
    <location>
        <begin position="369"/>
        <end position="379"/>
    </location>
</feature>
<feature type="region of interest" description="Disordered" evidence="2">
    <location>
        <begin position="427"/>
        <end position="475"/>
    </location>
</feature>
<keyword evidence="4" id="KW-1185">Reference proteome</keyword>
<gene>
    <name evidence="3" type="ORF">H109_01452</name>
</gene>
<feature type="region of interest" description="Disordered" evidence="2">
    <location>
        <begin position="164"/>
        <end position="186"/>
    </location>
</feature>
<dbReference type="EMBL" id="AOKY01000105">
    <property type="protein sequence ID" value="KDB26775.1"/>
    <property type="molecule type" value="Genomic_DNA"/>
</dbReference>
<protein>
    <submittedName>
        <fullName evidence="3">Uncharacterized protein</fullName>
    </submittedName>
</protein>
<feature type="compositionally biased region" description="Polar residues" evidence="2">
    <location>
        <begin position="168"/>
        <end position="183"/>
    </location>
</feature>
<feature type="region of interest" description="Disordered" evidence="2">
    <location>
        <begin position="1"/>
        <end position="49"/>
    </location>
</feature>
<feature type="compositionally biased region" description="Polar residues" evidence="2">
    <location>
        <begin position="1"/>
        <end position="32"/>
    </location>
</feature>
<name>A0A059JFZ4_TRIIM</name>
<feature type="region of interest" description="Disordered" evidence="2">
    <location>
        <begin position="273"/>
        <end position="303"/>
    </location>
</feature>
<evidence type="ECO:0000256" key="1">
    <source>
        <dbReference type="SAM" id="Coils"/>
    </source>
</evidence>
<evidence type="ECO:0000313" key="4">
    <source>
        <dbReference type="Proteomes" id="UP000024533"/>
    </source>
</evidence>
<keyword evidence="1" id="KW-0175">Coiled coil</keyword>
<evidence type="ECO:0000313" key="3">
    <source>
        <dbReference type="EMBL" id="KDB26775.1"/>
    </source>
</evidence>
<proteinExistence type="predicted"/>
<organism evidence="3 4">
    <name type="scientific">Trichophyton interdigitale (strain MR816)</name>
    <dbReference type="NCBI Taxonomy" id="1215338"/>
    <lineage>
        <taxon>Eukaryota</taxon>
        <taxon>Fungi</taxon>
        <taxon>Dikarya</taxon>
        <taxon>Ascomycota</taxon>
        <taxon>Pezizomycotina</taxon>
        <taxon>Eurotiomycetes</taxon>
        <taxon>Eurotiomycetidae</taxon>
        <taxon>Onygenales</taxon>
        <taxon>Arthrodermataceae</taxon>
        <taxon>Trichophyton</taxon>
    </lineage>
</organism>
<accession>A0A059JFZ4</accession>
<reference evidence="3 4" key="1">
    <citation type="submission" date="2014-02" db="EMBL/GenBank/DDBJ databases">
        <title>The Genome Sequence of Trichophyton interdigitale MR816.</title>
        <authorList>
            <consortium name="The Broad Institute Genomics Platform"/>
            <person name="Cuomo C.A."/>
            <person name="White T.C."/>
            <person name="Graser Y."/>
            <person name="Martinez-Rossi N."/>
            <person name="Heitman J."/>
            <person name="Young S.K."/>
            <person name="Zeng Q."/>
            <person name="Gargeya S."/>
            <person name="Abouelleil A."/>
            <person name="Alvarado L."/>
            <person name="Chapman S.B."/>
            <person name="Gainer-Dewar J."/>
            <person name="Goldberg J."/>
            <person name="Griggs A."/>
            <person name="Gujja S."/>
            <person name="Hansen M."/>
            <person name="Howarth C."/>
            <person name="Imamovic A."/>
            <person name="Larimer J."/>
            <person name="Martinez D."/>
            <person name="Murphy C."/>
            <person name="Pearson M.D."/>
            <person name="Persinoti G."/>
            <person name="Poon T."/>
            <person name="Priest M."/>
            <person name="Roberts A.D."/>
            <person name="Saif S."/>
            <person name="Shea T.D."/>
            <person name="Sykes S.N."/>
            <person name="Wortman J."/>
            <person name="Nusbaum C."/>
            <person name="Birren B."/>
        </authorList>
    </citation>
    <scope>NUCLEOTIDE SEQUENCE [LARGE SCALE GENOMIC DNA]</scope>
    <source>
        <strain evidence="3 4">MR816</strain>
    </source>
</reference>
<evidence type="ECO:0000256" key="2">
    <source>
        <dbReference type="SAM" id="MobiDB-lite"/>
    </source>
</evidence>
<dbReference type="OrthoDB" id="4173511at2759"/>
<dbReference type="AlphaFoldDB" id="A0A059JFZ4"/>
<feature type="coiled-coil region" evidence="1">
    <location>
        <begin position="575"/>
        <end position="616"/>
    </location>
</feature>
<dbReference type="HOGENOM" id="CLU_350974_0_0_1"/>
<sequence length="800" mass="88425">MARSIQKIQNELTVSTGGSSDWRSLGNESTETGLDGDESSPSTGQKIADGFEKDYAIDISSLLTPVRPKPFRSLPNDVPKKRTKAYISNSRSEGHSITAHRIKRNINTKDPEDPKAAPIQDTLSRSLGDKKPYPLYPSQPTSDLNITAELRKLWDKPTLRPHPFPRLSDSSIKPNMKGPSSLNDRARFHDTTKTNKIIPESPSGRSGSSRFGTKIKHIDGTSDTPRAGRQFCLNSPSSPIHPDVLYDDRTSSIIHTSTSIYPPITYGSKRGVASTPTLPLPPGPSNDHRIDGTHRPGPSTESCNVPDTFWNGWDHYYNSSETASQAPAPLFESDTTTSKFVGAKPPKQGPKSMPRQRAPLRDLSSNGLKTRDALKKEAGTRCASLASSQKENLHPRKRSRDIQQIGGGEDFTRDVSETFTNFAGTLTGNYKGPKSPTSCSDTGRLEKKPTRFHRNKSNSDQDFLPSTDVSSNLDSRHYDDTRTVLRSPEMSILPFGAPDSAADTFYASDKLRRSLPRTARFSRSHYSTTSITDVQPVGVDLTLTVSTGISSARFGQGAAVDNTHHRDPDRPLDMVFDLQSRLQRLEIERESLNQSIRQLNRENLALSGRVQVLEAAKSTKGVEREELSNEDLNIHPLSQTIGKDKRPPDMEPQMPIGGVTDLRDREGTHEKTCHFQDKTDILEATDLSTSTENPGESADPISGSLGEVHVDYTLLTLVDDHEVEELRRSLEASRIDRIASNIYHISSTKNDISMPPLSQILANIGVGVEREEYNPSASEEDLSTLPPIRKWVRRGLQKDV</sequence>
<dbReference type="Proteomes" id="UP000024533">
    <property type="component" value="Unassembled WGS sequence"/>
</dbReference>
<feature type="region of interest" description="Disordered" evidence="2">
    <location>
        <begin position="66"/>
        <end position="142"/>
    </location>
</feature>
<dbReference type="OMA" id="VDNTHHR"/>